<dbReference type="InterPro" id="IPR036005">
    <property type="entry name" value="Creatinase/aminopeptidase-like"/>
</dbReference>
<gene>
    <name evidence="5" type="ORF">DV515_00011836</name>
</gene>
<keyword evidence="4" id="KW-0482">Metalloprotease</keyword>
<keyword evidence="3" id="KW-0378">Hydrolase</keyword>
<feature type="non-terminal residue" evidence="5">
    <location>
        <position position="176"/>
    </location>
</feature>
<name>A0A3L8S5G9_CHLGU</name>
<dbReference type="Gene3D" id="3.90.230.10">
    <property type="entry name" value="Creatinase/methionine aminopeptidase superfamily"/>
    <property type="match status" value="1"/>
</dbReference>
<dbReference type="PANTHER" id="PTHR48480:SF2">
    <property type="entry name" value="PEPTIDASE D"/>
    <property type="match status" value="1"/>
</dbReference>
<keyword evidence="1" id="KW-0645">Protease</keyword>
<evidence type="ECO:0000313" key="6">
    <source>
        <dbReference type="Proteomes" id="UP000276834"/>
    </source>
</evidence>
<dbReference type="InterPro" id="IPR029149">
    <property type="entry name" value="Creatin/AminoP/Spt16_N"/>
</dbReference>
<evidence type="ECO:0000256" key="2">
    <source>
        <dbReference type="ARBA" id="ARBA00022723"/>
    </source>
</evidence>
<dbReference type="SUPFAM" id="SSF55920">
    <property type="entry name" value="Creatinase/aminopeptidase"/>
    <property type="match status" value="1"/>
</dbReference>
<dbReference type="GO" id="GO:0046872">
    <property type="term" value="F:metal ion binding"/>
    <property type="evidence" value="ECO:0007669"/>
    <property type="project" value="UniProtKB-KW"/>
</dbReference>
<comment type="caution">
    <text evidence="5">The sequence shown here is derived from an EMBL/GenBank/DDBJ whole genome shotgun (WGS) entry which is preliminary data.</text>
</comment>
<organism evidence="5 6">
    <name type="scientific">Chloebia gouldiae</name>
    <name type="common">Gouldian finch</name>
    <name type="synonym">Erythrura gouldiae</name>
    <dbReference type="NCBI Taxonomy" id="44316"/>
    <lineage>
        <taxon>Eukaryota</taxon>
        <taxon>Metazoa</taxon>
        <taxon>Chordata</taxon>
        <taxon>Craniata</taxon>
        <taxon>Vertebrata</taxon>
        <taxon>Euteleostomi</taxon>
        <taxon>Archelosauria</taxon>
        <taxon>Archosauria</taxon>
        <taxon>Dinosauria</taxon>
        <taxon>Saurischia</taxon>
        <taxon>Theropoda</taxon>
        <taxon>Coelurosauria</taxon>
        <taxon>Aves</taxon>
        <taxon>Neognathae</taxon>
        <taxon>Neoaves</taxon>
        <taxon>Telluraves</taxon>
        <taxon>Australaves</taxon>
        <taxon>Passeriformes</taxon>
        <taxon>Passeroidea</taxon>
        <taxon>Passeridae</taxon>
        <taxon>Chloebia</taxon>
    </lineage>
</organism>
<proteinExistence type="predicted"/>
<keyword evidence="2" id="KW-0479">Metal-binding</keyword>
<dbReference type="GO" id="GO:0006508">
    <property type="term" value="P:proteolysis"/>
    <property type="evidence" value="ECO:0007669"/>
    <property type="project" value="UniProtKB-KW"/>
</dbReference>
<dbReference type="EMBL" id="QUSF01000059">
    <property type="protein sequence ID" value="RLV97386.1"/>
    <property type="molecule type" value="Genomic_DNA"/>
</dbReference>
<reference evidence="5 6" key="1">
    <citation type="journal article" date="2018" name="Proc. R. Soc. B">
        <title>A non-coding region near Follistatin controls head colour polymorphism in the Gouldian finch.</title>
        <authorList>
            <person name="Toomey M.B."/>
            <person name="Marques C.I."/>
            <person name="Andrade P."/>
            <person name="Araujo P.M."/>
            <person name="Sabatino S."/>
            <person name="Gazda M.A."/>
            <person name="Afonso S."/>
            <person name="Lopes R.J."/>
            <person name="Corbo J.C."/>
            <person name="Carneiro M."/>
        </authorList>
    </citation>
    <scope>NUCLEOTIDE SEQUENCE [LARGE SCALE GENOMIC DNA]</scope>
    <source>
        <strain evidence="5">Red01</strain>
        <tissue evidence="5">Muscle</tissue>
    </source>
</reference>
<dbReference type="Gene3D" id="3.40.350.10">
    <property type="entry name" value="Creatinase/prolidase N-terminal domain"/>
    <property type="match status" value="2"/>
</dbReference>
<dbReference type="InterPro" id="IPR052433">
    <property type="entry name" value="X-Pro_dipept-like"/>
</dbReference>
<evidence type="ECO:0000256" key="3">
    <source>
        <dbReference type="ARBA" id="ARBA00022801"/>
    </source>
</evidence>
<protein>
    <recommendedName>
        <fullName evidence="7">Aminopeptidase P N-terminal domain-containing protein</fullName>
    </recommendedName>
</protein>
<dbReference type="Proteomes" id="UP000276834">
    <property type="component" value="Unassembled WGS sequence"/>
</dbReference>
<evidence type="ECO:0008006" key="7">
    <source>
        <dbReference type="Google" id="ProtNLM"/>
    </source>
</evidence>
<dbReference type="AlphaFoldDB" id="A0A3L8S5G9"/>
<sequence length="176" mass="20193">MDLHEYPKTKAYAVLRGCAVVLQPLRRLCERLRQNKDVQKNSIVLLQGGEETQRYCTDTGIVFRQLWSCTFSACQKEDGIHPPEFFKNKYAVDEAHYVTERGVNTDSGNVSKEASFEGISQFNVNNTILHPEIAECRVIKTDMELEVLRYTNKISSEAHKEVMKAVKVGMKEYELE</sequence>
<evidence type="ECO:0000313" key="5">
    <source>
        <dbReference type="EMBL" id="RLV97386.1"/>
    </source>
</evidence>
<dbReference type="OrthoDB" id="10261878at2759"/>
<dbReference type="PANTHER" id="PTHR48480">
    <property type="match status" value="1"/>
</dbReference>
<dbReference type="GO" id="GO:0008237">
    <property type="term" value="F:metallopeptidase activity"/>
    <property type="evidence" value="ECO:0007669"/>
    <property type="project" value="UniProtKB-KW"/>
</dbReference>
<evidence type="ECO:0000256" key="4">
    <source>
        <dbReference type="ARBA" id="ARBA00023049"/>
    </source>
</evidence>
<accession>A0A3L8S5G9</accession>
<keyword evidence="6" id="KW-1185">Reference proteome</keyword>
<evidence type="ECO:0000256" key="1">
    <source>
        <dbReference type="ARBA" id="ARBA00022670"/>
    </source>
</evidence>